<dbReference type="InParanoid" id="Q23DW7"/>
<dbReference type="GeneID" id="7841265"/>
<evidence type="ECO:0000313" key="2">
    <source>
        <dbReference type="Proteomes" id="UP000009168"/>
    </source>
</evidence>
<dbReference type="RefSeq" id="XP_001014569.2">
    <property type="nucleotide sequence ID" value="XM_001014569.3"/>
</dbReference>
<reference evidence="2" key="1">
    <citation type="journal article" date="2006" name="PLoS Biol.">
        <title>Macronuclear genome sequence of the ciliate Tetrahymena thermophila, a model eukaryote.</title>
        <authorList>
            <person name="Eisen J.A."/>
            <person name="Coyne R.S."/>
            <person name="Wu M."/>
            <person name="Wu D."/>
            <person name="Thiagarajan M."/>
            <person name="Wortman J.R."/>
            <person name="Badger J.H."/>
            <person name="Ren Q."/>
            <person name="Amedeo P."/>
            <person name="Jones K.M."/>
            <person name="Tallon L.J."/>
            <person name="Delcher A.L."/>
            <person name="Salzberg S.L."/>
            <person name="Silva J.C."/>
            <person name="Haas B.J."/>
            <person name="Majoros W.H."/>
            <person name="Farzad M."/>
            <person name="Carlton J.M."/>
            <person name="Smith R.K. Jr."/>
            <person name="Garg J."/>
            <person name="Pearlman R.E."/>
            <person name="Karrer K.M."/>
            <person name="Sun L."/>
            <person name="Manning G."/>
            <person name="Elde N.C."/>
            <person name="Turkewitz A.P."/>
            <person name="Asai D.J."/>
            <person name="Wilkes D.E."/>
            <person name="Wang Y."/>
            <person name="Cai H."/>
            <person name="Collins K."/>
            <person name="Stewart B.A."/>
            <person name="Lee S.R."/>
            <person name="Wilamowska K."/>
            <person name="Weinberg Z."/>
            <person name="Ruzzo W.L."/>
            <person name="Wloga D."/>
            <person name="Gaertig J."/>
            <person name="Frankel J."/>
            <person name="Tsao C.-C."/>
            <person name="Gorovsky M.A."/>
            <person name="Keeling P.J."/>
            <person name="Waller R.F."/>
            <person name="Patron N.J."/>
            <person name="Cherry J.M."/>
            <person name="Stover N.A."/>
            <person name="Krieger C.J."/>
            <person name="del Toro C."/>
            <person name="Ryder H.F."/>
            <person name="Williamson S.C."/>
            <person name="Barbeau R.A."/>
            <person name="Hamilton E.P."/>
            <person name="Orias E."/>
        </authorList>
    </citation>
    <scope>NUCLEOTIDE SEQUENCE [LARGE SCALE GENOMIC DNA]</scope>
    <source>
        <strain evidence="2">SB210</strain>
    </source>
</reference>
<dbReference type="KEGG" id="tet:TTHERM_00043760"/>
<keyword evidence="2" id="KW-1185">Reference proteome</keyword>
<organism evidence="1 2">
    <name type="scientific">Tetrahymena thermophila (strain SB210)</name>
    <dbReference type="NCBI Taxonomy" id="312017"/>
    <lineage>
        <taxon>Eukaryota</taxon>
        <taxon>Sar</taxon>
        <taxon>Alveolata</taxon>
        <taxon>Ciliophora</taxon>
        <taxon>Intramacronucleata</taxon>
        <taxon>Oligohymenophorea</taxon>
        <taxon>Hymenostomatida</taxon>
        <taxon>Tetrahymenina</taxon>
        <taxon>Tetrahymenidae</taxon>
        <taxon>Tetrahymena</taxon>
    </lineage>
</organism>
<sequence length="387" mass="45879">MEEIKSETQTNRKLNQICLKHGLQIKYFCVEIQSIDSLLCETCYQEKKNLQGKVQILLFELIYYEVQKEISTLNLDTLIKKCLGFIEQVNQANKQENLYSQNQDIIQRLMNNLTKSYEVLNRLNLMKEKINCKIWSSYFVQAIQNKIAIKQIEQSLKEVEDNIHLIKNGYFKYHQSIQLQRAFLLDEDNLIVQDNAGNLQIYDSNNLQHKSNLDTQLQAQVSLVLAAFRINQKRIGILFENANLFIFQVQSNQKFKMIKRLRLKKVPQSIMASNNFLRLDYKRFVIVINAKNFKILQQTDNVGHYLNLNKYNFFEVAYNSLNQNRFNSKNLDIFKDQDVNNIEIHTYNFCLSCMQWICQKLTDKKKLLKYTNSNNRVVKIYRNGIKF</sequence>
<gene>
    <name evidence="1" type="ORF">TTHERM_00043760</name>
</gene>
<dbReference type="Proteomes" id="UP000009168">
    <property type="component" value="Unassembled WGS sequence"/>
</dbReference>
<protein>
    <submittedName>
        <fullName evidence="1">Uncharacterized protein</fullName>
    </submittedName>
</protein>
<proteinExistence type="predicted"/>
<name>Q23DW7_TETTS</name>
<accession>Q23DW7</accession>
<dbReference type="AlphaFoldDB" id="Q23DW7"/>
<evidence type="ECO:0000313" key="1">
    <source>
        <dbReference type="EMBL" id="EAR94427.2"/>
    </source>
</evidence>
<dbReference type="EMBL" id="GG662712">
    <property type="protein sequence ID" value="EAR94427.2"/>
    <property type="molecule type" value="Genomic_DNA"/>
</dbReference>
<dbReference type="HOGENOM" id="CLU_680622_0_0_1"/>